<feature type="compositionally biased region" description="Low complexity" evidence="1">
    <location>
        <begin position="1022"/>
        <end position="1031"/>
    </location>
</feature>
<proteinExistence type="predicted"/>
<feature type="compositionally biased region" description="Polar residues" evidence="1">
    <location>
        <begin position="487"/>
        <end position="512"/>
    </location>
</feature>
<feature type="compositionally biased region" description="Polar residues" evidence="1">
    <location>
        <begin position="51"/>
        <end position="60"/>
    </location>
</feature>
<feature type="compositionally biased region" description="Polar residues" evidence="1">
    <location>
        <begin position="772"/>
        <end position="786"/>
    </location>
</feature>
<feature type="region of interest" description="Disordered" evidence="1">
    <location>
        <begin position="265"/>
        <end position="398"/>
    </location>
</feature>
<feature type="compositionally biased region" description="Polar residues" evidence="1">
    <location>
        <begin position="573"/>
        <end position="584"/>
    </location>
</feature>
<feature type="compositionally biased region" description="Basic and acidic residues" evidence="1">
    <location>
        <begin position="268"/>
        <end position="279"/>
    </location>
</feature>
<sequence length="1442" mass="153732">MAETSHHVVDNTQSISASAPIDEHSATESALPQTKPSEPQTTQSTDEHVSDSNGTASSTLERADAVDAVPEPSAGEVTRAVDSESTDSSNTAQDTPIAGDVVVNGDSGPEGLRDGVVDHGSAGDGSVDVSVTSDNEGSRGDGTEAKKDDERHHTRTNSVKKPATFSKVNISKSYLAKSTAVPPTAKVGDKPTPAGTPPAVLTARPRLIAKTGASVMPKARLGSDAAAGPDANKVWNKNRPVAPPPPKQFTDEELKQQYGIHLATRLQGDGEGKEAKWADIDDDEDDWAPDTVVWMDGTKSTLTTQEEASSLAQQTPSSPQPQKPAEGPRPTLAVKRTTELGPTKTILKPGLSTAAAQAKQTCATSTTPIGEPSKAGSPAPPSRSPWAALPPVEKVSPINPPVQQLQQLHQQPLRLATQDARAYELPLQQQPTREIAADTFDRSWREGEGGKRELFNSVSGGYEAVSTDGRRSSIRPDTSMRKPALLQRSSQSVTSPAEPSAAFQTRTANQMDGSYARRRGSSISQGSGPQIRRVSTSKGSDMSSAPERCGSIVAGHDIRASPQMARTEPAQPAFSQQSAWQQQMPARPEAGPPVPEAEDPVKVQERVMREKRERGELAKKRRDEEEQRMETEKQERLKARLAQLEGAGKSRAEREAEAAATPPAKTPTPATEKPSEVTAPTLKPADTQTQPSQPAEVAPTTAPALEAQSVPAPPAAPQPRQTNSEDSLPSPLPPKPHFTNLPERPTSSSDQQRQPPRAHLSPRINARGPFQAQPSPYGQPASSYSSPGDRKQQQFGRSPMPNNDTFSPWPTTASHGNVWGTSGIGNGTFENSSMFAPMQQTSALPPPPGMTRPSTSNRISPQSHGQDSRSPSMQQQALAESHRGFAPPGFEPRPDAFAHQVRTNGASPVPGHVRQPHPPGPIGPPSRAQAQPPVQQDEKLKAWTRAAENLPQQYRSDAEAAGKPRQTQAPSAPADNTIKETFKKTSTNQKLGAPRKYEETEYTIHDRTGSRTVETLSPAPPAAQTQPTGPGSAASPAHQDPWMKAGENKVRLPDGSLNAAHGGTPAQQPPIGPPSTQQSQYAAAQGLRNQDTGFSSTPFSMDSSPPPPDSLSHPVNNGDTAHPMVRLPPGKPKVRLPPAPVHATELNGAPPQQSLMMPMRPISNLGAPGSSRPIVAQQAWQERFNVLFHRTAIHTEVPPSPPKTPPKMQSPALAVAASSRTVMDEMPAATGAMVSLPQAKRMTSPEGFTIDDSDDVVSKPTMEQMFTEELSFGSKPAVKVPRNAYYNQALYHRDAPRMVTGSIPGLNVDAHSVRPFDLLSVHHRSQGGIYVGLPQLNIRSHLVHHNRPGKGYGGVKNNDRRPSGRFNNHKAGNTTAHAHAPATSSAQQNGVKTEATPSQGAPAATPAPANDSRKKSSTWNKGPRNGPPRNGAHVQQAQPVQW</sequence>
<keyword evidence="3" id="KW-1185">Reference proteome</keyword>
<feature type="compositionally biased region" description="Polar residues" evidence="1">
    <location>
        <begin position="828"/>
        <end position="843"/>
    </location>
</feature>
<feature type="compositionally biased region" description="Polar residues" evidence="1">
    <location>
        <begin position="745"/>
        <end position="754"/>
    </location>
</feature>
<organism evidence="2 3">
    <name type="scientific">Extremus antarcticus</name>
    <dbReference type="NCBI Taxonomy" id="702011"/>
    <lineage>
        <taxon>Eukaryota</taxon>
        <taxon>Fungi</taxon>
        <taxon>Dikarya</taxon>
        <taxon>Ascomycota</taxon>
        <taxon>Pezizomycotina</taxon>
        <taxon>Dothideomycetes</taxon>
        <taxon>Dothideomycetidae</taxon>
        <taxon>Mycosphaerellales</taxon>
        <taxon>Extremaceae</taxon>
        <taxon>Extremus</taxon>
    </lineage>
</organism>
<feature type="region of interest" description="Disordered" evidence="1">
    <location>
        <begin position="177"/>
        <end position="249"/>
    </location>
</feature>
<dbReference type="EMBL" id="JAWDJX010000015">
    <property type="protein sequence ID" value="KAK3053652.1"/>
    <property type="molecule type" value="Genomic_DNA"/>
</dbReference>
<feature type="compositionally biased region" description="Polar residues" evidence="1">
    <location>
        <begin position="1387"/>
        <end position="1399"/>
    </location>
</feature>
<feature type="compositionally biased region" description="Basic and acidic residues" evidence="1">
    <location>
        <begin position="995"/>
        <end position="1009"/>
    </location>
</feature>
<feature type="compositionally biased region" description="Low complexity" evidence="1">
    <location>
        <begin position="352"/>
        <end position="377"/>
    </location>
</feature>
<feature type="compositionally biased region" description="Polar residues" evidence="1">
    <location>
        <begin position="533"/>
        <end position="543"/>
    </location>
</feature>
<feature type="compositionally biased region" description="Polar residues" evidence="1">
    <location>
        <begin position="27"/>
        <end position="44"/>
    </location>
</feature>
<gene>
    <name evidence="2" type="ORF">LTR09_005396</name>
</gene>
<dbReference type="Proteomes" id="UP001271007">
    <property type="component" value="Unassembled WGS sequence"/>
</dbReference>
<feature type="region of interest" description="Disordered" evidence="1">
    <location>
        <begin position="459"/>
        <end position="1134"/>
    </location>
</feature>
<feature type="compositionally biased region" description="Low complexity" evidence="1">
    <location>
        <begin position="658"/>
        <end position="672"/>
    </location>
</feature>
<feature type="compositionally biased region" description="Polar residues" evidence="1">
    <location>
        <begin position="298"/>
        <end position="307"/>
    </location>
</feature>
<name>A0AAJ0GCA3_9PEZI</name>
<reference evidence="2" key="1">
    <citation type="submission" date="2023-04" db="EMBL/GenBank/DDBJ databases">
        <title>Black Yeasts Isolated from many extreme environments.</title>
        <authorList>
            <person name="Coleine C."/>
            <person name="Stajich J.E."/>
            <person name="Selbmann L."/>
        </authorList>
    </citation>
    <scope>NUCLEOTIDE SEQUENCE</scope>
    <source>
        <strain evidence="2">CCFEE 5312</strain>
    </source>
</reference>
<feature type="compositionally biased region" description="Low complexity" evidence="1">
    <location>
        <begin position="521"/>
        <end position="532"/>
    </location>
</feature>
<evidence type="ECO:0000256" key="1">
    <source>
        <dbReference type="SAM" id="MobiDB-lite"/>
    </source>
</evidence>
<accession>A0AAJ0GCA3</accession>
<evidence type="ECO:0000313" key="2">
    <source>
        <dbReference type="EMBL" id="KAK3053652.1"/>
    </source>
</evidence>
<feature type="compositionally biased region" description="Polar residues" evidence="1">
    <location>
        <begin position="1433"/>
        <end position="1442"/>
    </location>
</feature>
<feature type="compositionally biased region" description="Polar residues" evidence="1">
    <location>
        <begin position="793"/>
        <end position="815"/>
    </location>
</feature>
<feature type="compositionally biased region" description="Basic and acidic residues" evidence="1">
    <location>
        <begin position="648"/>
        <end position="657"/>
    </location>
</feature>
<comment type="caution">
    <text evidence="2">The sequence shown here is derived from an EMBL/GenBank/DDBJ whole genome shotgun (WGS) entry which is preliminary data.</text>
</comment>
<feature type="region of interest" description="Disordered" evidence="1">
    <location>
        <begin position="1344"/>
        <end position="1442"/>
    </location>
</feature>
<evidence type="ECO:0000313" key="3">
    <source>
        <dbReference type="Proteomes" id="UP001271007"/>
    </source>
</evidence>
<protein>
    <submittedName>
        <fullName evidence="2">Uncharacterized protein</fullName>
    </submittedName>
</protein>
<feature type="compositionally biased region" description="Basic and acidic residues" evidence="1">
    <location>
        <begin position="136"/>
        <end position="152"/>
    </location>
</feature>
<feature type="compositionally biased region" description="Low complexity" evidence="1">
    <location>
        <begin position="1374"/>
        <end position="1386"/>
    </location>
</feature>
<feature type="compositionally biased region" description="Basic and acidic residues" evidence="1">
    <location>
        <begin position="599"/>
        <end position="638"/>
    </location>
</feature>
<feature type="compositionally biased region" description="Polar residues" evidence="1">
    <location>
        <begin position="852"/>
        <end position="878"/>
    </location>
</feature>
<feature type="compositionally biased region" description="Polar residues" evidence="1">
    <location>
        <begin position="1074"/>
        <end position="1094"/>
    </location>
</feature>
<feature type="region of interest" description="Disordered" evidence="1">
    <location>
        <begin position="1"/>
        <end position="164"/>
    </location>
</feature>
<feature type="compositionally biased region" description="Low complexity" evidence="1">
    <location>
        <begin position="308"/>
        <end position="317"/>
    </location>
</feature>